<dbReference type="EMBL" id="LR743591">
    <property type="protein sequence ID" value="CAA2618197.1"/>
    <property type="molecule type" value="Genomic_DNA"/>
</dbReference>
<dbReference type="InterPro" id="IPR039843">
    <property type="entry name" value="KXD1-like"/>
</dbReference>
<evidence type="ECO:0000259" key="2">
    <source>
        <dbReference type="Pfam" id="PF10241"/>
    </source>
</evidence>
<evidence type="ECO:0000313" key="3">
    <source>
        <dbReference type="EMBL" id="CAA2618197.1"/>
    </source>
</evidence>
<dbReference type="GO" id="GO:0032418">
    <property type="term" value="P:lysosome localization"/>
    <property type="evidence" value="ECO:0007669"/>
    <property type="project" value="TreeGrafter"/>
</dbReference>
<dbReference type="GO" id="GO:0099078">
    <property type="term" value="C:BORC complex"/>
    <property type="evidence" value="ECO:0007669"/>
    <property type="project" value="TreeGrafter"/>
</dbReference>
<protein>
    <recommendedName>
        <fullName evidence="2">KxDL domain-containing protein</fullName>
    </recommendedName>
</protein>
<keyword evidence="4" id="KW-1185">Reference proteome</keyword>
<dbReference type="AlphaFoldDB" id="A0A7I8IK82"/>
<gene>
    <name evidence="3" type="ORF">SI7747_04004364</name>
</gene>
<accession>A0A7I8IK82</accession>
<dbReference type="Pfam" id="PF10241">
    <property type="entry name" value="KxDL"/>
    <property type="match status" value="1"/>
</dbReference>
<name>A0A7I8IK82_SPIIN</name>
<dbReference type="InterPro" id="IPR019371">
    <property type="entry name" value="KxDL_dom"/>
</dbReference>
<dbReference type="PANTHER" id="PTHR13511:SF0">
    <property type="entry name" value="KXDL MOTIF-CONTAINING PROTEIN 1"/>
    <property type="match status" value="1"/>
</dbReference>
<reference evidence="3 4" key="1">
    <citation type="submission" date="2019-12" db="EMBL/GenBank/DDBJ databases">
        <authorList>
            <person name="Scholz U."/>
            <person name="Mascher M."/>
            <person name="Fiebig A."/>
        </authorList>
    </citation>
    <scope>NUCLEOTIDE SEQUENCE</scope>
</reference>
<proteinExistence type="inferred from homology"/>
<dbReference type="PANTHER" id="PTHR13511">
    <property type="entry name" value="KXDL MOTIF-CONTAINING PROTEIN 1"/>
    <property type="match status" value="1"/>
</dbReference>
<feature type="domain" description="KxDL" evidence="2">
    <location>
        <begin position="20"/>
        <end position="104"/>
    </location>
</feature>
<evidence type="ECO:0000256" key="1">
    <source>
        <dbReference type="ARBA" id="ARBA00005913"/>
    </source>
</evidence>
<sequence>MEGAEERLVRSASEEVSRQFKALVDAGDVDSLKQLQHLILGRLQDCNAVLSHFNECSERCYAEVSGDFSRSTRLLKSMKADLDHIFVKLRGMKARLQATYPDAFPGSSDPEGFLDRRPDLESPLHPAEDPAIICNVAKQRWYL</sequence>
<organism evidence="3">
    <name type="scientific">Spirodela intermedia</name>
    <name type="common">Intermediate duckweed</name>
    <dbReference type="NCBI Taxonomy" id="51605"/>
    <lineage>
        <taxon>Eukaryota</taxon>
        <taxon>Viridiplantae</taxon>
        <taxon>Streptophyta</taxon>
        <taxon>Embryophyta</taxon>
        <taxon>Tracheophyta</taxon>
        <taxon>Spermatophyta</taxon>
        <taxon>Magnoliopsida</taxon>
        <taxon>Liliopsida</taxon>
        <taxon>Araceae</taxon>
        <taxon>Lemnoideae</taxon>
        <taxon>Spirodela</taxon>
    </lineage>
</organism>
<dbReference type="EMBL" id="CACRZD030000004">
    <property type="protein sequence ID" value="CAA6657914.1"/>
    <property type="molecule type" value="Genomic_DNA"/>
</dbReference>
<evidence type="ECO:0000313" key="4">
    <source>
        <dbReference type="Proteomes" id="UP001189122"/>
    </source>
</evidence>
<comment type="similarity">
    <text evidence="1">Belongs to the KXD1 family.</text>
</comment>
<dbReference type="Proteomes" id="UP001189122">
    <property type="component" value="Unassembled WGS sequence"/>
</dbReference>